<proteinExistence type="predicted"/>
<dbReference type="EnsemblBacteria" id="AAM02162">
    <property type="protein sequence ID" value="AAM02162"/>
    <property type="gene ID" value="MK0949"/>
</dbReference>
<keyword evidence="3" id="KW-1185">Reference proteome</keyword>
<feature type="transmembrane region" description="Helical" evidence="1">
    <location>
        <begin position="94"/>
        <end position="113"/>
    </location>
</feature>
<feature type="transmembrane region" description="Helical" evidence="1">
    <location>
        <begin position="238"/>
        <end position="260"/>
    </location>
</feature>
<feature type="transmembrane region" description="Helical" evidence="1">
    <location>
        <begin position="309"/>
        <end position="332"/>
    </location>
</feature>
<feature type="transmembrane region" description="Helical" evidence="1">
    <location>
        <begin position="200"/>
        <end position="218"/>
    </location>
</feature>
<evidence type="ECO:0000313" key="3">
    <source>
        <dbReference type="Proteomes" id="UP000001826"/>
    </source>
</evidence>
<accession>Q8TWT3</accession>
<keyword evidence="1" id="KW-1133">Transmembrane helix</keyword>
<feature type="transmembrane region" description="Helical" evidence="1">
    <location>
        <begin position="272"/>
        <end position="289"/>
    </location>
</feature>
<evidence type="ECO:0000313" key="2">
    <source>
        <dbReference type="EMBL" id="AAM02162.1"/>
    </source>
</evidence>
<dbReference type="PaxDb" id="190192-MK0949"/>
<dbReference type="HOGENOM" id="CLU_833166_0_0_2"/>
<gene>
    <name evidence="2" type="ordered locus">MK0949</name>
</gene>
<name>Q8TWT3_METKA</name>
<dbReference type="STRING" id="190192.MK0949"/>
<dbReference type="EMBL" id="AE009439">
    <property type="protein sequence ID" value="AAM02162.1"/>
    <property type="molecule type" value="Genomic_DNA"/>
</dbReference>
<reference evidence="2 3" key="1">
    <citation type="journal article" date="2002" name="Proc. Natl. Acad. Sci. U.S.A.">
        <title>The complete genome of hyperthermophile Methanopyrus kandleri AV19 and monophyly of archaeal methanogens.</title>
        <authorList>
            <person name="Slesarev A.I."/>
            <person name="Mezhevaya K.V."/>
            <person name="Makarova K.S."/>
            <person name="Polushin N.N."/>
            <person name="Shcherbinina O.V."/>
            <person name="Shakhova V.V."/>
            <person name="Belova G.I."/>
            <person name="Aravind L."/>
            <person name="Natale D.A."/>
            <person name="Rogozin I.B."/>
            <person name="Tatusov R.L."/>
            <person name="Wolf Y.I."/>
            <person name="Stetter K.O."/>
            <person name="Malykh A.G."/>
            <person name="Koonin E.V."/>
            <person name="Kozyavkin S.A."/>
        </authorList>
    </citation>
    <scope>NUCLEOTIDE SEQUENCE [LARGE SCALE GENOMIC DNA]</scope>
    <source>
        <strain evidence="3">AV19 / DSM 6324 / JCM 9639 / NBRC 100938</strain>
    </source>
</reference>
<feature type="transmembrane region" description="Helical" evidence="1">
    <location>
        <begin position="59"/>
        <end position="88"/>
    </location>
</feature>
<feature type="transmembrane region" description="Helical" evidence="1">
    <location>
        <begin position="134"/>
        <end position="159"/>
    </location>
</feature>
<evidence type="ECO:0000256" key="1">
    <source>
        <dbReference type="SAM" id="Phobius"/>
    </source>
</evidence>
<keyword evidence="1" id="KW-0812">Transmembrane</keyword>
<organism evidence="2 3">
    <name type="scientific">Methanopyrus kandleri (strain AV19 / DSM 6324 / JCM 9639 / NBRC 100938)</name>
    <dbReference type="NCBI Taxonomy" id="190192"/>
    <lineage>
        <taxon>Archaea</taxon>
        <taxon>Methanobacteriati</taxon>
        <taxon>Methanobacteriota</taxon>
        <taxon>Methanomada group</taxon>
        <taxon>Methanopyri</taxon>
        <taxon>Methanopyrales</taxon>
        <taxon>Methanopyraceae</taxon>
        <taxon>Methanopyrus</taxon>
    </lineage>
</organism>
<feature type="transmembrane region" description="Helical" evidence="1">
    <location>
        <begin position="171"/>
        <end position="193"/>
    </location>
</feature>
<protein>
    <submittedName>
        <fullName evidence="2">Predicted membrane protein</fullName>
    </submittedName>
</protein>
<keyword evidence="1" id="KW-0472">Membrane</keyword>
<dbReference type="KEGG" id="mka:MK0949"/>
<dbReference type="Proteomes" id="UP000001826">
    <property type="component" value="Chromosome"/>
</dbReference>
<dbReference type="InParanoid" id="Q8TWT3"/>
<dbReference type="AlphaFoldDB" id="Q8TWT3"/>
<sequence>MYRGETAVGGSRVGDPWEELERFSDPELLEFSKRLDVELSGEELKATKRRVEHVESLKIKCIIVIPILALVGLAINGKMLSILASIYYEYPAYALTHAAAVLAWDVAVIYMLRPGLYRKEKRALELALRVKKPVLAYFSLYHPLTAPLAGFIILIFSSYKPLHILYKNPKGAIIMVIAYHVQIFIPLISYLVLRLTRTPVILSYSLIVTKFAVGRPVAVEKLWQEAREYRPLTLPRVAFIGVSLASTIGMLLLIGLVRLLHIEYSTKGIETIARMAPLVTLGVTPIVTVKARNLLARVPPTTIAEGILTALNVLAAFTYTIPFFVILLYYCLP</sequence>